<comment type="cofactor">
    <cofactor evidence="1">
        <name>Mn(2+)</name>
        <dbReference type="ChEBI" id="CHEBI:29035"/>
    </cofactor>
</comment>
<proteinExistence type="inferred from homology"/>
<dbReference type="PANTHER" id="PTHR11098:SF1">
    <property type="entry name" value="NICOTINATE PHOSPHORIBOSYLTRANSFERASE"/>
    <property type="match status" value="1"/>
</dbReference>
<dbReference type="SUPFAM" id="SSF50729">
    <property type="entry name" value="PH domain-like"/>
    <property type="match status" value="1"/>
</dbReference>
<evidence type="ECO:0000256" key="14">
    <source>
        <dbReference type="ARBA" id="ARBA00023426"/>
    </source>
</evidence>
<dbReference type="InterPro" id="IPR036068">
    <property type="entry name" value="Nicotinate_pribotase-like_C"/>
</dbReference>
<accession>A0A2A6BDW5</accession>
<dbReference type="InterPro" id="IPR011993">
    <property type="entry name" value="PH-like_dom_sf"/>
</dbReference>
<dbReference type="PANTHER" id="PTHR11098">
    <property type="entry name" value="NICOTINATE PHOSPHORIBOSYLTRANSFERASE"/>
    <property type="match status" value="1"/>
</dbReference>
<dbReference type="EC" id="6.3.4.21" evidence="5"/>
<feature type="compositionally biased region" description="Polar residues" evidence="16">
    <location>
        <begin position="696"/>
        <end position="707"/>
    </location>
</feature>
<dbReference type="Pfam" id="PF02205">
    <property type="entry name" value="WH2"/>
    <property type="match status" value="2"/>
</dbReference>
<dbReference type="GO" id="GO:0016740">
    <property type="term" value="F:transferase activity"/>
    <property type="evidence" value="ECO:0007669"/>
    <property type="project" value="UniProtKB-KW"/>
</dbReference>
<evidence type="ECO:0000256" key="15">
    <source>
        <dbReference type="ARBA" id="ARBA00048668"/>
    </source>
</evidence>
<evidence type="ECO:0000256" key="1">
    <source>
        <dbReference type="ARBA" id="ARBA00001936"/>
    </source>
</evidence>
<feature type="compositionally biased region" description="Pro residues" evidence="16">
    <location>
        <begin position="863"/>
        <end position="875"/>
    </location>
</feature>
<evidence type="ECO:0000256" key="9">
    <source>
        <dbReference type="ARBA" id="ARBA00022642"/>
    </source>
</evidence>
<feature type="region of interest" description="Disordered" evidence="16">
    <location>
        <begin position="334"/>
        <end position="506"/>
    </location>
</feature>
<dbReference type="PROSITE" id="PS51082">
    <property type="entry name" value="WH2"/>
    <property type="match status" value="2"/>
</dbReference>
<evidence type="ECO:0000256" key="13">
    <source>
        <dbReference type="ARBA" id="ARBA00023211"/>
    </source>
</evidence>
<dbReference type="InterPro" id="IPR013087">
    <property type="entry name" value="Znf_C2H2_type"/>
</dbReference>
<comment type="catalytic activity">
    <reaction evidence="15">
        <text>5-phospho-alpha-D-ribose 1-diphosphate + nicotinate + ATP + H2O = nicotinate beta-D-ribonucleotide + ADP + phosphate + diphosphate</text>
        <dbReference type="Rhea" id="RHEA:36163"/>
        <dbReference type="ChEBI" id="CHEBI:15377"/>
        <dbReference type="ChEBI" id="CHEBI:30616"/>
        <dbReference type="ChEBI" id="CHEBI:32544"/>
        <dbReference type="ChEBI" id="CHEBI:33019"/>
        <dbReference type="ChEBI" id="CHEBI:43474"/>
        <dbReference type="ChEBI" id="CHEBI:57502"/>
        <dbReference type="ChEBI" id="CHEBI:58017"/>
        <dbReference type="ChEBI" id="CHEBI:456216"/>
        <dbReference type="EC" id="6.3.4.21"/>
    </reaction>
</comment>
<dbReference type="Gene3D" id="6.10.280.150">
    <property type="match status" value="1"/>
</dbReference>
<keyword evidence="7" id="KW-0597">Phosphoprotein</keyword>
<keyword evidence="10" id="KW-0808">Transferase</keyword>
<evidence type="ECO:0000256" key="6">
    <source>
        <dbReference type="ARBA" id="ARBA00021569"/>
    </source>
</evidence>
<feature type="compositionally biased region" description="Basic and acidic residues" evidence="16">
    <location>
        <begin position="211"/>
        <end position="221"/>
    </location>
</feature>
<dbReference type="InterPro" id="IPR006405">
    <property type="entry name" value="Nic_PRibTrfase_pncB"/>
</dbReference>
<dbReference type="GO" id="GO:0034355">
    <property type="term" value="P:NAD+ biosynthetic process via the salvage pathway"/>
    <property type="evidence" value="ECO:0000318"/>
    <property type="project" value="GO_Central"/>
</dbReference>
<dbReference type="NCBIfam" id="TIGR01513">
    <property type="entry name" value="NAPRTase_put"/>
    <property type="match status" value="1"/>
</dbReference>
<evidence type="ECO:0000256" key="16">
    <source>
        <dbReference type="SAM" id="MobiDB-lite"/>
    </source>
</evidence>
<feature type="compositionally biased region" description="Low complexity" evidence="16">
    <location>
        <begin position="237"/>
        <end position="247"/>
    </location>
</feature>
<comment type="similarity">
    <text evidence="4">Belongs to the NAPRTase family.</text>
</comment>
<dbReference type="FunFam" id="3.20.140.10:FF:000002">
    <property type="entry name" value="Nicotinate phosphoribosyltransferase"/>
    <property type="match status" value="1"/>
</dbReference>
<dbReference type="PROSITE" id="PS50229">
    <property type="entry name" value="WH1"/>
    <property type="match status" value="1"/>
</dbReference>
<keyword evidence="9" id="KW-0662">Pyridine nucleotide biosynthesis</keyword>
<dbReference type="FunFam" id="3.20.20.70:FF:000173">
    <property type="entry name" value="Nicotinate phosphoribosyltransferase"/>
    <property type="match status" value="1"/>
</dbReference>
<keyword evidence="8" id="KW-0436">Ligase</keyword>
<evidence type="ECO:0000256" key="10">
    <source>
        <dbReference type="ARBA" id="ARBA00022679"/>
    </source>
</evidence>
<dbReference type="EnsemblMetazoa" id="PPA13563.1">
    <property type="protein sequence ID" value="PPA13563.1"/>
    <property type="gene ID" value="WBGene00103117"/>
</dbReference>
<dbReference type="Pfam" id="PF00568">
    <property type="entry name" value="WH1"/>
    <property type="match status" value="1"/>
</dbReference>
<feature type="compositionally biased region" description="Pro residues" evidence="16">
    <location>
        <begin position="379"/>
        <end position="392"/>
    </location>
</feature>
<dbReference type="InterPro" id="IPR041525">
    <property type="entry name" value="N/Namide_PRibTrfase"/>
</dbReference>
<dbReference type="GO" id="GO:0046872">
    <property type="term" value="F:metal ion binding"/>
    <property type="evidence" value="ECO:0007669"/>
    <property type="project" value="UniProtKB-KW"/>
</dbReference>
<comment type="function">
    <text evidence="14">Catalyzes the first step in the biosynthesis of NAD from nicotinic acid, the ATP-dependent synthesis of beta-nicotinate D-ribonucleotide from nicotinate and 5-phospho-D-ribose 1-phosphate. Helps prevent cellular oxidative stress via its role in NAD biosynthesis.</text>
</comment>
<evidence type="ECO:0000313" key="18">
    <source>
        <dbReference type="Proteomes" id="UP000005239"/>
    </source>
</evidence>
<dbReference type="InterPro" id="IPR000697">
    <property type="entry name" value="WH1/EVH1_dom"/>
</dbReference>
<feature type="region of interest" description="Disordered" evidence="16">
    <location>
        <begin position="1"/>
        <end position="20"/>
    </location>
</feature>
<reference evidence="17" key="2">
    <citation type="submission" date="2022-06" db="UniProtKB">
        <authorList>
            <consortium name="EnsemblMetazoa"/>
        </authorList>
    </citation>
    <scope>IDENTIFICATION</scope>
    <source>
        <strain evidence="17">PS312</strain>
    </source>
</reference>
<evidence type="ECO:0000256" key="5">
    <source>
        <dbReference type="ARBA" id="ARBA00013236"/>
    </source>
</evidence>
<protein>
    <recommendedName>
        <fullName evidence="6">Nicotinate phosphoribosyltransferase</fullName>
        <ecNumber evidence="5">6.3.4.21</ecNumber>
    </recommendedName>
</protein>
<evidence type="ECO:0000256" key="8">
    <source>
        <dbReference type="ARBA" id="ARBA00022598"/>
    </source>
</evidence>
<dbReference type="SMART" id="SM00246">
    <property type="entry name" value="WH2"/>
    <property type="match status" value="2"/>
</dbReference>
<dbReference type="Gene3D" id="3.20.20.70">
    <property type="entry name" value="Aldolase class I"/>
    <property type="match status" value="1"/>
</dbReference>
<evidence type="ECO:0000256" key="3">
    <source>
        <dbReference type="ARBA" id="ARBA00004952"/>
    </source>
</evidence>
<dbReference type="Gene3D" id="2.30.29.30">
    <property type="entry name" value="Pleckstrin-homology domain (PH domain)/Phosphotyrosine-binding domain (PTB)"/>
    <property type="match status" value="1"/>
</dbReference>
<dbReference type="SUPFAM" id="SSF54675">
    <property type="entry name" value="Nicotinate/Quinolinate PRTase N-terminal domain-like"/>
    <property type="match status" value="1"/>
</dbReference>
<feature type="compositionally biased region" description="Basic and acidic residues" evidence="16">
    <location>
        <begin position="1"/>
        <end position="10"/>
    </location>
</feature>
<reference evidence="18" key="1">
    <citation type="journal article" date="2008" name="Nat. Genet.">
        <title>The Pristionchus pacificus genome provides a unique perspective on nematode lifestyle and parasitism.</title>
        <authorList>
            <person name="Dieterich C."/>
            <person name="Clifton S.W."/>
            <person name="Schuster L.N."/>
            <person name="Chinwalla A."/>
            <person name="Delehaunty K."/>
            <person name="Dinkelacker I."/>
            <person name="Fulton L."/>
            <person name="Fulton R."/>
            <person name="Godfrey J."/>
            <person name="Minx P."/>
            <person name="Mitreva M."/>
            <person name="Roeseler W."/>
            <person name="Tian H."/>
            <person name="Witte H."/>
            <person name="Yang S.P."/>
            <person name="Wilson R.K."/>
            <person name="Sommer R.J."/>
        </authorList>
    </citation>
    <scope>NUCLEOTIDE SEQUENCE [LARGE SCALE GENOMIC DNA]</scope>
    <source>
        <strain evidence="18">PS312</strain>
    </source>
</reference>
<dbReference type="FunFam" id="3.20.20.70:FF:000155">
    <property type="entry name" value="Nicotinate phosphoribosyltransferase"/>
    <property type="match status" value="1"/>
</dbReference>
<dbReference type="SMART" id="SM00355">
    <property type="entry name" value="ZnF_C2H2"/>
    <property type="match status" value="2"/>
</dbReference>
<dbReference type="Gene3D" id="3.90.810.10">
    <property type="entry name" value="CRIB domain"/>
    <property type="match status" value="1"/>
</dbReference>
<feature type="region of interest" description="Disordered" evidence="16">
    <location>
        <begin position="661"/>
        <end position="773"/>
    </location>
</feature>
<keyword evidence="11" id="KW-0479">Metal-binding</keyword>
<dbReference type="SUPFAM" id="SSF51690">
    <property type="entry name" value="Nicotinate/Quinolinate PRTase C-terminal domain-like"/>
    <property type="match status" value="1"/>
</dbReference>
<keyword evidence="18" id="KW-1185">Reference proteome</keyword>
<organism evidence="17 18">
    <name type="scientific">Pristionchus pacificus</name>
    <name type="common">Parasitic nematode worm</name>
    <dbReference type="NCBI Taxonomy" id="54126"/>
    <lineage>
        <taxon>Eukaryota</taxon>
        <taxon>Metazoa</taxon>
        <taxon>Ecdysozoa</taxon>
        <taxon>Nematoda</taxon>
        <taxon>Chromadorea</taxon>
        <taxon>Rhabditida</taxon>
        <taxon>Rhabditina</taxon>
        <taxon>Diplogasteromorpha</taxon>
        <taxon>Diplogasteroidea</taxon>
        <taxon>Neodiplogasteridae</taxon>
        <taxon>Pristionchus</taxon>
    </lineage>
</organism>
<feature type="compositionally biased region" description="Basic and acidic residues" evidence="16">
    <location>
        <begin position="483"/>
        <end position="497"/>
    </location>
</feature>
<evidence type="ECO:0000256" key="4">
    <source>
        <dbReference type="ARBA" id="ARBA00010897"/>
    </source>
</evidence>
<dbReference type="PROSITE" id="PS00028">
    <property type="entry name" value="ZINC_FINGER_C2H2_1"/>
    <property type="match status" value="1"/>
</dbReference>
<keyword evidence="12" id="KW-0460">Magnesium</keyword>
<dbReference type="InterPro" id="IPR036936">
    <property type="entry name" value="CRIB_dom_sf"/>
</dbReference>
<dbReference type="InterPro" id="IPR041619">
    <property type="entry name" value="NAPRTase_C"/>
</dbReference>
<name>A0A2A6BDW5_PRIPA</name>
<evidence type="ECO:0000256" key="7">
    <source>
        <dbReference type="ARBA" id="ARBA00022553"/>
    </source>
</evidence>
<feature type="region of interest" description="Disordered" evidence="16">
    <location>
        <begin position="852"/>
        <end position="895"/>
    </location>
</feature>
<comment type="pathway">
    <text evidence="3">Cofactor biosynthesis; NAD(+) biosynthesis; nicotinate D-ribonucleotide from nicotinate: step 1/1.</text>
</comment>
<dbReference type="GO" id="GO:0005829">
    <property type="term" value="C:cytosol"/>
    <property type="evidence" value="ECO:0000318"/>
    <property type="project" value="GO_Central"/>
</dbReference>
<sequence>MRGPDQETPNRRRRPQNTESVLLSDAENQTLFESIGSNAVCLSAGVAELLRASGGRWTRPLRGVIAMVKDYDRRAYFLRMIDILNGNPLWEFNVYSGFESVLYPPQLLTFEGESDSHIYGLNFSSPREAETFKEHLDKRSNQEKKNVSSGHTLLLSIPSHDEPFTTSSSSYRSKSHRAPSPPPSLSLRDEYEKSLLSSLKSLPPPLPARPPSKDRINRYTKGDQPVAPRMEKPYRPAAPTAPSSSTTMPFKSTPSIAPNVRPPIPGVSPFNASGITVAHPNSGFSNNADPDPMDDTIKTILKAAGQDPSQMSKKTIKFVYDFIEKYQEAPEGQIQNGIGAYPPHQSSWGSSSSSRPSPSISSPLPPAPPSRITSHSPSIAPPSRPPPPPPSSNRPLPFRPQDGPPLPPPIHSSPSAPPPPPPPPPSLPPIASSAPPPPPPPPPPIMGGPPPPSGGSPSSPAPGRKNLLAEIQAGKALKSVGDQQERKSNGADSRDDVMAQIRMGTSLKPVDKTVTEKRKSGGLDTVGGLAGALAKALEERRMNMGMDDDDDDDGDKESDNDWKNEMISCDICDVEFEHRLELVEHQSSLSHQIRVGISVQKGAKRECPVCNYSCADLSEYSKHVDGDSHLTKLRALRSRRIAMVDSNIPCMPFKRNSRFDSPAYFPPNMQQPPPPLPPSLHWPPPPIQPIQQVQPSHFNSFRPSLHNTRLAPNHRNGDGPSTTSIHSHQQHHQQNGPSNRKSIYSKDNRKTGQLNNRKGASPKGKKEEVKKKKGGVISKVLSSAAIVKKKKEIVTTPKVTSMENKNKRYESLALKGAGMVMASNKSRTQVMMMERQVKYSLVERRAIEDTRGNGTLSSIPSITAPPPIPFSPPPNLNQLNHLNPRPSFSSPNVSLAPSSISDSTYAFCHPVHSTPHQLHASNWPELSLLSARREESRRRFDEEMRQIDEEERIENEKMSVLASAHTAFQTDDESLTMNGLHLNGQDSLVQALLTDFYQITMSYAHWLNKKSESHAVFDLYFRKNPFQGEYTIFAGLEDCLRFVENFRFSSSDLDYIRQTLPNAEEGFFQYLAELDCRKVRIEAIPEGTVVFPKVPLLIVSGPIGICQLLETTLLNLVNYASLVATNASRFKLAAGGMQLLEFGLRRAQGPNGGLSASKYCYVGGFDGTSNVLAGKLYGIPVKGTQAHSFICSFSSESDLNIRMIRTADGKEIDLYELAKEKLTWLMNTINWGVARSELSQGELASFVAYAIAFPTSFLALIDTYDVLRSGVINFLSVALALNDCGYRALGVRIDSGDLSYLSKEIRIRFKKVADADSNLSFVSSLTIVASNDINEETIISLNEQKHEINAYGVGTHLVTCQKQPALGCVYKLVSCDGEPKIKLSQDVSKITIPCKKLCFRVYGKSGNPILDLMTIRGDEDFTHFETDADGNKVEFQSSRTEKYEGSILCRHPFEEGRRCLVSSDCQIHRLHRVYWDGEVKEKLPTLPEIREHVFCELSKLRGDHKRYLNPTPYKVSVSSILFDFLHDQWLKNAPICQLE</sequence>
<dbReference type="FunFam" id="3.20.140.10:FF:000032">
    <property type="entry name" value="Nicotinate phosphoribosyltransferase"/>
    <property type="match status" value="1"/>
</dbReference>
<dbReference type="InterPro" id="IPR040727">
    <property type="entry name" value="NAPRTase_N"/>
</dbReference>
<dbReference type="Pfam" id="PF17767">
    <property type="entry name" value="NAPRTase_N"/>
    <property type="match status" value="1"/>
</dbReference>
<dbReference type="CDD" id="cd01570">
    <property type="entry name" value="NAPRTase_A"/>
    <property type="match status" value="1"/>
</dbReference>
<keyword evidence="13" id="KW-0464">Manganese</keyword>
<dbReference type="Pfam" id="PF17956">
    <property type="entry name" value="NAPRTase_C"/>
    <property type="match status" value="1"/>
</dbReference>
<dbReference type="Pfam" id="PF04095">
    <property type="entry name" value="NAPRTase"/>
    <property type="match status" value="1"/>
</dbReference>
<accession>A0A8R1UB66</accession>
<evidence type="ECO:0000313" key="17">
    <source>
        <dbReference type="EnsemblMetazoa" id="PPA13563.1"/>
    </source>
</evidence>
<feature type="compositionally biased region" description="Low complexity" evidence="16">
    <location>
        <begin position="342"/>
        <end position="362"/>
    </location>
</feature>
<dbReference type="GO" id="GO:0003779">
    <property type="term" value="F:actin binding"/>
    <property type="evidence" value="ECO:0007669"/>
    <property type="project" value="InterPro"/>
</dbReference>
<dbReference type="Proteomes" id="UP000005239">
    <property type="component" value="Unassembled WGS sequence"/>
</dbReference>
<evidence type="ECO:0000256" key="12">
    <source>
        <dbReference type="ARBA" id="ARBA00022842"/>
    </source>
</evidence>
<dbReference type="InterPro" id="IPR007229">
    <property type="entry name" value="Nic_PRibTrfase-Fam"/>
</dbReference>
<feature type="compositionally biased region" description="Pro residues" evidence="16">
    <location>
        <begin position="402"/>
        <end position="454"/>
    </location>
</feature>
<feature type="compositionally biased region" description="Polar residues" evidence="16">
    <location>
        <begin position="886"/>
        <end position="895"/>
    </location>
</feature>
<dbReference type="InterPro" id="IPR013785">
    <property type="entry name" value="Aldolase_TIM"/>
</dbReference>
<dbReference type="SMART" id="SM00461">
    <property type="entry name" value="WH1"/>
    <property type="match status" value="1"/>
</dbReference>
<evidence type="ECO:0000256" key="2">
    <source>
        <dbReference type="ARBA" id="ARBA00001946"/>
    </source>
</evidence>
<comment type="cofactor">
    <cofactor evidence="2">
        <name>Mg(2+)</name>
        <dbReference type="ChEBI" id="CHEBI:18420"/>
    </cofactor>
</comment>
<dbReference type="Gene3D" id="3.20.140.10">
    <property type="entry name" value="nicotinate phosphoribosyltransferase"/>
    <property type="match status" value="2"/>
</dbReference>
<feature type="compositionally biased region" description="Pro residues" evidence="16">
    <location>
        <begin position="669"/>
        <end position="688"/>
    </location>
</feature>
<evidence type="ECO:0000256" key="11">
    <source>
        <dbReference type="ARBA" id="ARBA00022723"/>
    </source>
</evidence>
<feature type="region of interest" description="Disordered" evidence="16">
    <location>
        <begin position="155"/>
        <end position="252"/>
    </location>
</feature>
<dbReference type="InterPro" id="IPR003124">
    <property type="entry name" value="WH2_dom"/>
</dbReference>
<dbReference type="GO" id="GO:0004516">
    <property type="term" value="F:nicotinate phosphoribosyltransferase activity"/>
    <property type="evidence" value="ECO:0000318"/>
    <property type="project" value="GO_Central"/>
</dbReference>
<gene>
    <name evidence="17" type="primary">WBGene00103117</name>
</gene>